<dbReference type="GeneID" id="103521550"/>
<feature type="non-terminal residue" evidence="3">
    <location>
        <position position="245"/>
    </location>
</feature>
<gene>
    <name evidence="3" type="primary">LOC103521550</name>
</gene>
<feature type="domain" description="DOMON" evidence="1">
    <location>
        <begin position="1"/>
        <end position="113"/>
    </location>
</feature>
<dbReference type="CDD" id="cd09631">
    <property type="entry name" value="DOMON_DOH"/>
    <property type="match status" value="1"/>
</dbReference>
<dbReference type="STRING" id="121845.A0A3Q0JHU4"/>
<protein>
    <submittedName>
        <fullName evidence="3">Uncharacterized protein LOC103521550</fullName>
    </submittedName>
</protein>
<dbReference type="PANTHER" id="PTHR46901:SF2">
    <property type="entry name" value="GH04942P"/>
    <property type="match status" value="1"/>
</dbReference>
<dbReference type="PANTHER" id="PTHR46901">
    <property type="entry name" value="GH04942P"/>
    <property type="match status" value="1"/>
</dbReference>
<feature type="non-terminal residue" evidence="3">
    <location>
        <position position="1"/>
    </location>
</feature>
<reference evidence="3" key="1">
    <citation type="submission" date="2025-08" db="UniProtKB">
        <authorList>
            <consortium name="RefSeq"/>
        </authorList>
    </citation>
    <scope>IDENTIFICATION</scope>
</reference>
<dbReference type="Gene3D" id="2.60.40.1210">
    <property type="entry name" value="Cellobiose dehydrogenase, cytochrome domain"/>
    <property type="match status" value="1"/>
</dbReference>
<accession>A0A3Q0JHU4</accession>
<dbReference type="AlphaFoldDB" id="A0A3Q0JHU4"/>
<dbReference type="KEGG" id="dci:103521550"/>
<dbReference type="Proteomes" id="UP000079169">
    <property type="component" value="Unplaced"/>
</dbReference>
<dbReference type="RefSeq" id="XP_026687987.1">
    <property type="nucleotide sequence ID" value="XM_026832186.1"/>
</dbReference>
<proteinExistence type="predicted"/>
<dbReference type="Pfam" id="PF03351">
    <property type="entry name" value="DOMON"/>
    <property type="match status" value="1"/>
</dbReference>
<organism evidence="2 3">
    <name type="scientific">Diaphorina citri</name>
    <name type="common">Asian citrus psyllid</name>
    <dbReference type="NCBI Taxonomy" id="121845"/>
    <lineage>
        <taxon>Eukaryota</taxon>
        <taxon>Metazoa</taxon>
        <taxon>Ecdysozoa</taxon>
        <taxon>Arthropoda</taxon>
        <taxon>Hexapoda</taxon>
        <taxon>Insecta</taxon>
        <taxon>Pterygota</taxon>
        <taxon>Neoptera</taxon>
        <taxon>Paraneoptera</taxon>
        <taxon>Hemiptera</taxon>
        <taxon>Sternorrhyncha</taxon>
        <taxon>Psylloidea</taxon>
        <taxon>Psyllidae</taxon>
        <taxon>Diaphorininae</taxon>
        <taxon>Diaphorina</taxon>
    </lineage>
</organism>
<dbReference type="PROSITE" id="PS50836">
    <property type="entry name" value="DOMON"/>
    <property type="match status" value="1"/>
</dbReference>
<dbReference type="PaxDb" id="121845-A0A3Q0JHU4"/>
<dbReference type="InterPro" id="IPR045266">
    <property type="entry name" value="DOH_DOMON"/>
</dbReference>
<evidence type="ECO:0000259" key="1">
    <source>
        <dbReference type="PROSITE" id="PS50836"/>
    </source>
</evidence>
<evidence type="ECO:0000313" key="3">
    <source>
        <dbReference type="RefSeq" id="XP_026687987.1"/>
    </source>
</evidence>
<evidence type="ECO:0000313" key="2">
    <source>
        <dbReference type="Proteomes" id="UP000079169"/>
    </source>
</evidence>
<name>A0A3Q0JHU4_DIACI</name>
<keyword evidence="2" id="KW-1185">Reference proteome</keyword>
<dbReference type="SMART" id="SM00664">
    <property type="entry name" value="DoH"/>
    <property type="match status" value="1"/>
</dbReference>
<dbReference type="InterPro" id="IPR005018">
    <property type="entry name" value="DOMON_domain"/>
</dbReference>
<sequence length="245" mass="26816">WSYVGKTDEMAFTITTKHTTTWTGIGFSDDHKMSQTDAILGWVDNSGRPFLMDTWIGGYTSPLLDISQDVTNASGSTVDGITTLLLHSLFVPISPFLCLTVPLSPFHCLTVPLSLFPRDDDNVIARMSLELDEGNYERGRALLPMVSPEEVLNSTVTAGRVGALTLDPAYLVFEPVQVTSTLSDESKEGGAGIFVSATKLYIDHNMVPHSAWKDYSTSTTNISANTNYGYEPYEEKNHHSLNGAN</sequence>